<dbReference type="Proteomes" id="UP000253741">
    <property type="component" value="Unassembled WGS sequence"/>
</dbReference>
<dbReference type="GO" id="GO:0046677">
    <property type="term" value="P:response to antibiotic"/>
    <property type="evidence" value="ECO:0007669"/>
    <property type="project" value="UniProtKB-KW"/>
</dbReference>
<keyword evidence="7 10" id="KW-0472">Membrane</keyword>
<feature type="compositionally biased region" description="Low complexity" evidence="9">
    <location>
        <begin position="476"/>
        <end position="490"/>
    </location>
</feature>
<dbReference type="RefSeq" id="WP_114623629.1">
    <property type="nucleotide sequence ID" value="NZ_QQNA01000079.1"/>
</dbReference>
<gene>
    <name evidence="12" type="ORF">DVH02_11220</name>
</gene>
<dbReference type="EMBL" id="QQNA01000079">
    <property type="protein sequence ID" value="RDG38011.1"/>
    <property type="molecule type" value="Genomic_DNA"/>
</dbReference>
<dbReference type="Gene3D" id="1.20.1250.20">
    <property type="entry name" value="MFS general substrate transporter like domains"/>
    <property type="match status" value="1"/>
</dbReference>
<dbReference type="InterPro" id="IPR036259">
    <property type="entry name" value="MFS_trans_sf"/>
</dbReference>
<sequence length="515" mass="52977">MPELSHRRKLLVLAICCMSLLLVSLDNTILNVALPSMQRELHASVSGLQWTIDAYTLVLASLLMLSGSTADRIGRRRVFKIGLVLFTLGSALCSVAPSLESLVAFRMVQAVGGSMLNPVAMSIITNTFTEPRERARAIGVWGAVVGISMAAGPLIGGLLVDSVGWRSIFWINLPIGVAALLLTWRYVPESRAPKPRRPDPVGQLLVIGALGALTYAIIEAPSAGLASPLIVSFAVVAALCLAGLVLYEPRRAEPLIDLRFFRSAPFSGATVIAVSAFAALGGFLFLNTLYLQNVRGLSALHAGLYMLPMAAMTFLCAPVSGRLVGSRGPRLPLLIAGVAMTASGVLFAAFDAERTNALLFTGYVLFGLGFGMVNAPITNTAVSGMPRSQAGVAAAVASTSRQIGQTLGVAVIGAVLAGGVAGMIGSASYRTGFTDASHPAWWIITACGASVLVVGALTSGSWASRTARDTARLLEPAHAPAQPPAATGSGSTAGSGSGPGSSAGPESGTGPDSRA</sequence>
<dbReference type="PROSITE" id="PS50850">
    <property type="entry name" value="MFS"/>
    <property type="match status" value="1"/>
</dbReference>
<feature type="transmembrane region" description="Helical" evidence="10">
    <location>
        <begin position="49"/>
        <end position="66"/>
    </location>
</feature>
<dbReference type="InterPro" id="IPR011701">
    <property type="entry name" value="MFS"/>
</dbReference>
<dbReference type="NCBIfam" id="TIGR00711">
    <property type="entry name" value="efflux_EmrB"/>
    <property type="match status" value="1"/>
</dbReference>
<feature type="transmembrane region" description="Helical" evidence="10">
    <location>
        <begin position="137"/>
        <end position="156"/>
    </location>
</feature>
<feature type="transmembrane region" description="Helical" evidence="10">
    <location>
        <begin position="168"/>
        <end position="188"/>
    </location>
</feature>
<comment type="caution">
    <text evidence="12">The sequence shown here is derived from an EMBL/GenBank/DDBJ whole genome shotgun (WGS) entry which is preliminary data.</text>
</comment>
<feature type="compositionally biased region" description="Gly residues" evidence="9">
    <location>
        <begin position="491"/>
        <end position="501"/>
    </location>
</feature>
<feature type="transmembrane region" description="Helical" evidence="10">
    <location>
        <begin position="268"/>
        <end position="290"/>
    </location>
</feature>
<dbReference type="Pfam" id="PF07690">
    <property type="entry name" value="MFS_1"/>
    <property type="match status" value="1"/>
</dbReference>
<keyword evidence="3" id="KW-0813">Transport</keyword>
<accession>A0A370B8Q5</accession>
<comment type="similarity">
    <text evidence="2">Belongs to the major facilitator superfamily. EmrB family.</text>
</comment>
<feature type="transmembrane region" description="Helical" evidence="10">
    <location>
        <begin position="224"/>
        <end position="247"/>
    </location>
</feature>
<dbReference type="CDD" id="cd17321">
    <property type="entry name" value="MFS_MMR_MDR_like"/>
    <property type="match status" value="1"/>
</dbReference>
<evidence type="ECO:0000256" key="4">
    <source>
        <dbReference type="ARBA" id="ARBA00022475"/>
    </source>
</evidence>
<feature type="transmembrane region" description="Helical" evidence="10">
    <location>
        <begin position="441"/>
        <end position="463"/>
    </location>
</feature>
<keyword evidence="4" id="KW-1003">Cell membrane</keyword>
<dbReference type="GO" id="GO:0022857">
    <property type="term" value="F:transmembrane transporter activity"/>
    <property type="evidence" value="ECO:0007669"/>
    <property type="project" value="InterPro"/>
</dbReference>
<keyword evidence="13" id="KW-1185">Reference proteome</keyword>
<evidence type="ECO:0000256" key="5">
    <source>
        <dbReference type="ARBA" id="ARBA00022692"/>
    </source>
</evidence>
<dbReference type="PANTHER" id="PTHR42718">
    <property type="entry name" value="MAJOR FACILITATOR SUPERFAMILY MULTIDRUG TRANSPORTER MFSC"/>
    <property type="match status" value="1"/>
</dbReference>
<dbReference type="GO" id="GO:0005886">
    <property type="term" value="C:plasma membrane"/>
    <property type="evidence" value="ECO:0007669"/>
    <property type="project" value="UniProtKB-SubCell"/>
</dbReference>
<dbReference type="SUPFAM" id="SSF103473">
    <property type="entry name" value="MFS general substrate transporter"/>
    <property type="match status" value="1"/>
</dbReference>
<evidence type="ECO:0000256" key="10">
    <source>
        <dbReference type="SAM" id="Phobius"/>
    </source>
</evidence>
<organism evidence="12 13">
    <name type="scientific">Streptomyces corynorhini</name>
    <dbReference type="NCBI Taxonomy" id="2282652"/>
    <lineage>
        <taxon>Bacteria</taxon>
        <taxon>Bacillati</taxon>
        <taxon>Actinomycetota</taxon>
        <taxon>Actinomycetes</taxon>
        <taxon>Kitasatosporales</taxon>
        <taxon>Streptomycetaceae</taxon>
        <taxon>Streptomyces</taxon>
    </lineage>
</organism>
<feature type="transmembrane region" description="Helical" evidence="10">
    <location>
        <begin position="407"/>
        <end position="429"/>
    </location>
</feature>
<evidence type="ECO:0000256" key="2">
    <source>
        <dbReference type="ARBA" id="ARBA00008537"/>
    </source>
</evidence>
<evidence type="ECO:0000256" key="7">
    <source>
        <dbReference type="ARBA" id="ARBA00023136"/>
    </source>
</evidence>
<evidence type="ECO:0000259" key="11">
    <source>
        <dbReference type="PROSITE" id="PS50850"/>
    </source>
</evidence>
<feature type="compositionally biased region" description="Low complexity" evidence="9">
    <location>
        <begin position="502"/>
        <end position="515"/>
    </location>
</feature>
<protein>
    <submittedName>
        <fullName evidence="12">MFS transporter</fullName>
    </submittedName>
</protein>
<feature type="transmembrane region" description="Helical" evidence="10">
    <location>
        <begin position="103"/>
        <end position="125"/>
    </location>
</feature>
<feature type="transmembrane region" description="Helical" evidence="10">
    <location>
        <begin position="331"/>
        <end position="350"/>
    </location>
</feature>
<dbReference type="InterPro" id="IPR004638">
    <property type="entry name" value="EmrB-like"/>
</dbReference>
<evidence type="ECO:0000256" key="6">
    <source>
        <dbReference type="ARBA" id="ARBA00022989"/>
    </source>
</evidence>
<dbReference type="PANTHER" id="PTHR42718:SF9">
    <property type="entry name" value="MAJOR FACILITATOR SUPERFAMILY MULTIDRUG TRANSPORTER MFSC"/>
    <property type="match status" value="1"/>
</dbReference>
<dbReference type="Gene3D" id="1.20.1720.10">
    <property type="entry name" value="Multidrug resistance protein D"/>
    <property type="match status" value="1"/>
</dbReference>
<keyword evidence="8" id="KW-0046">Antibiotic resistance</keyword>
<feature type="region of interest" description="Disordered" evidence="9">
    <location>
        <begin position="474"/>
        <end position="515"/>
    </location>
</feature>
<evidence type="ECO:0000256" key="9">
    <source>
        <dbReference type="SAM" id="MobiDB-lite"/>
    </source>
</evidence>
<keyword evidence="6 10" id="KW-1133">Transmembrane helix</keyword>
<proteinExistence type="inferred from homology"/>
<dbReference type="OrthoDB" id="9781469at2"/>
<feature type="transmembrane region" description="Helical" evidence="10">
    <location>
        <begin position="356"/>
        <end position="377"/>
    </location>
</feature>
<dbReference type="PRINTS" id="PR01036">
    <property type="entry name" value="TCRTETB"/>
</dbReference>
<feature type="domain" description="Major facilitator superfamily (MFS) profile" evidence="11">
    <location>
        <begin position="12"/>
        <end position="467"/>
    </location>
</feature>
<evidence type="ECO:0000256" key="3">
    <source>
        <dbReference type="ARBA" id="ARBA00022448"/>
    </source>
</evidence>
<name>A0A370B8Q5_9ACTN</name>
<dbReference type="InterPro" id="IPR020846">
    <property type="entry name" value="MFS_dom"/>
</dbReference>
<keyword evidence="5 10" id="KW-0812">Transmembrane</keyword>
<reference evidence="12 13" key="1">
    <citation type="submission" date="2018-07" db="EMBL/GenBank/DDBJ databases">
        <title>Streptomyces species from bats.</title>
        <authorList>
            <person name="Dunlap C."/>
        </authorList>
    </citation>
    <scope>NUCLEOTIDE SEQUENCE [LARGE SCALE GENOMIC DNA]</scope>
    <source>
        <strain evidence="12 13">AC230</strain>
    </source>
</reference>
<feature type="transmembrane region" description="Helical" evidence="10">
    <location>
        <begin position="78"/>
        <end position="97"/>
    </location>
</feature>
<comment type="subcellular location">
    <subcellularLocation>
        <location evidence="1">Cell membrane</location>
        <topology evidence="1">Multi-pass membrane protein</topology>
    </subcellularLocation>
</comment>
<evidence type="ECO:0000313" key="12">
    <source>
        <dbReference type="EMBL" id="RDG38011.1"/>
    </source>
</evidence>
<feature type="transmembrane region" description="Helical" evidence="10">
    <location>
        <begin position="200"/>
        <end position="218"/>
    </location>
</feature>
<dbReference type="AlphaFoldDB" id="A0A370B8Q5"/>
<evidence type="ECO:0000256" key="1">
    <source>
        <dbReference type="ARBA" id="ARBA00004651"/>
    </source>
</evidence>
<evidence type="ECO:0000256" key="8">
    <source>
        <dbReference type="ARBA" id="ARBA00023251"/>
    </source>
</evidence>
<feature type="transmembrane region" description="Helical" evidence="10">
    <location>
        <begin position="302"/>
        <end position="319"/>
    </location>
</feature>
<evidence type="ECO:0000313" key="13">
    <source>
        <dbReference type="Proteomes" id="UP000253741"/>
    </source>
</evidence>